<accession>A0A518BNU3</accession>
<dbReference type="GO" id="GO:0000062">
    <property type="term" value="F:fatty-acyl-CoA binding"/>
    <property type="evidence" value="ECO:0007669"/>
    <property type="project" value="TreeGrafter"/>
</dbReference>
<evidence type="ECO:0000256" key="5">
    <source>
        <dbReference type="ARBA" id="ARBA00022946"/>
    </source>
</evidence>
<evidence type="ECO:0000259" key="8">
    <source>
        <dbReference type="Pfam" id="PF00441"/>
    </source>
</evidence>
<dbReference type="PANTHER" id="PTHR42807">
    <property type="entry name" value="GLUTARYL-COA DEHYDROGENASE, MITOCHONDRIAL"/>
    <property type="match status" value="1"/>
</dbReference>
<feature type="domain" description="Acyl-CoA oxidase/dehydrogenase middle" evidence="9">
    <location>
        <begin position="133"/>
        <end position="223"/>
    </location>
</feature>
<comment type="cofactor">
    <cofactor evidence="1 7">
        <name>FAD</name>
        <dbReference type="ChEBI" id="CHEBI:57692"/>
    </cofactor>
</comment>
<dbReference type="Pfam" id="PF02771">
    <property type="entry name" value="Acyl-CoA_dh_N"/>
    <property type="match status" value="1"/>
</dbReference>
<evidence type="ECO:0000256" key="4">
    <source>
        <dbReference type="ARBA" id="ARBA00022827"/>
    </source>
</evidence>
<keyword evidence="12" id="KW-1185">Reference proteome</keyword>
<dbReference type="Gene3D" id="1.20.140.10">
    <property type="entry name" value="Butyryl-CoA Dehydrogenase, subunit A, domain 3"/>
    <property type="match status" value="1"/>
</dbReference>
<keyword evidence="3 7" id="KW-0285">Flavoprotein</keyword>
<dbReference type="Pfam" id="PF02770">
    <property type="entry name" value="Acyl-CoA_dh_M"/>
    <property type="match status" value="1"/>
</dbReference>
<dbReference type="AlphaFoldDB" id="A0A518BNU3"/>
<dbReference type="SUPFAM" id="SSF56645">
    <property type="entry name" value="Acyl-CoA dehydrogenase NM domain-like"/>
    <property type="match status" value="1"/>
</dbReference>
<dbReference type="InterPro" id="IPR037069">
    <property type="entry name" value="AcylCoA_DH/ox_N_sf"/>
</dbReference>
<reference evidence="11 12" key="1">
    <citation type="submission" date="2019-02" db="EMBL/GenBank/DDBJ databases">
        <title>Deep-cultivation of Planctomycetes and their phenomic and genomic characterization uncovers novel biology.</title>
        <authorList>
            <person name="Wiegand S."/>
            <person name="Jogler M."/>
            <person name="Boedeker C."/>
            <person name="Pinto D."/>
            <person name="Vollmers J."/>
            <person name="Rivas-Marin E."/>
            <person name="Kohn T."/>
            <person name="Peeters S.H."/>
            <person name="Heuer A."/>
            <person name="Rast P."/>
            <person name="Oberbeckmann S."/>
            <person name="Bunk B."/>
            <person name="Jeske O."/>
            <person name="Meyerdierks A."/>
            <person name="Storesund J.E."/>
            <person name="Kallscheuer N."/>
            <person name="Luecker S."/>
            <person name="Lage O.M."/>
            <person name="Pohl T."/>
            <person name="Merkel B.J."/>
            <person name="Hornburger P."/>
            <person name="Mueller R.-W."/>
            <person name="Bruemmer F."/>
            <person name="Labrenz M."/>
            <person name="Spormann A.M."/>
            <person name="Op den Camp H."/>
            <person name="Overmann J."/>
            <person name="Amann R."/>
            <person name="Jetten M.S.M."/>
            <person name="Mascher T."/>
            <person name="Medema M.H."/>
            <person name="Devos D.P."/>
            <person name="Kaster A.-K."/>
            <person name="Ovreas L."/>
            <person name="Rohde M."/>
            <person name="Galperin M.Y."/>
            <person name="Jogler C."/>
        </authorList>
    </citation>
    <scope>NUCLEOTIDE SEQUENCE [LARGE SCALE GENOMIC DNA]</scope>
    <source>
        <strain evidence="11 12">Pla133</strain>
    </source>
</reference>
<keyword evidence="4 7" id="KW-0274">FAD</keyword>
<evidence type="ECO:0000256" key="6">
    <source>
        <dbReference type="ARBA" id="ARBA00023002"/>
    </source>
</evidence>
<evidence type="ECO:0000259" key="9">
    <source>
        <dbReference type="Pfam" id="PF02770"/>
    </source>
</evidence>
<dbReference type="InterPro" id="IPR009075">
    <property type="entry name" value="AcylCo_DH/oxidase_C"/>
</dbReference>
<dbReference type="GO" id="GO:0050660">
    <property type="term" value="F:flavin adenine dinucleotide binding"/>
    <property type="evidence" value="ECO:0007669"/>
    <property type="project" value="InterPro"/>
</dbReference>
<evidence type="ECO:0000256" key="3">
    <source>
        <dbReference type="ARBA" id="ARBA00022630"/>
    </source>
</evidence>
<feature type="domain" description="Acyl-CoA dehydrogenase/oxidase N-terminal" evidence="10">
    <location>
        <begin position="17"/>
        <end position="129"/>
    </location>
</feature>
<dbReference type="EC" id="1.3.99.-" evidence="11"/>
<dbReference type="InterPro" id="IPR046373">
    <property type="entry name" value="Acyl-CoA_Oxase/DH_mid-dom_sf"/>
</dbReference>
<feature type="domain" description="Acyl-CoA dehydrogenase/oxidase C-terminal" evidence="8">
    <location>
        <begin position="242"/>
        <end position="381"/>
    </location>
</feature>
<evidence type="ECO:0000256" key="2">
    <source>
        <dbReference type="ARBA" id="ARBA00009347"/>
    </source>
</evidence>
<dbReference type="Pfam" id="PF00441">
    <property type="entry name" value="Acyl-CoA_dh_1"/>
    <property type="match status" value="1"/>
</dbReference>
<dbReference type="Gene3D" id="2.40.110.10">
    <property type="entry name" value="Butyryl-CoA Dehydrogenase, subunit A, domain 2"/>
    <property type="match status" value="1"/>
</dbReference>
<sequence length="389" mass="42986">MAEYRHLDYMLLDEKFSEEELMVRDAVRTWTSERFIPLIMDHFEAGTFPTELTPELAELGVFGPTIPEEYGGAGLNSVSYGLICQELERGDSGLRSFVSVQGSLVMYPIYAFGSEEQKREWLPQLASGKAIGCFGLTEPDAGSNPGGMLTNAKRDGGDWILNGRKMWITNGTISDVAIVWAQTEDGIRGFCIPTNLPGFSAPEQKHKWSLRASITSELVLEDVRVPDSMRMPETTSLRNPLMCLTQARYGIAWGAIGAANSVFDEVLGYTKERIVFDKPLAGYQIPQAKLAEMATQITMGQMLALQLGRLKDEGKMTPAMVNMAKRNNVHVALNIARTGRDMLGANGISLEYQTGRHMCNLESVYTYEGTHDIHTLAIGNELTGIPAFR</sequence>
<dbReference type="InterPro" id="IPR013786">
    <property type="entry name" value="AcylCoA_DH/ox_N"/>
</dbReference>
<dbReference type="GO" id="GO:0046949">
    <property type="term" value="P:fatty-acyl-CoA biosynthetic process"/>
    <property type="evidence" value="ECO:0007669"/>
    <property type="project" value="TreeGrafter"/>
</dbReference>
<dbReference type="EMBL" id="CP036287">
    <property type="protein sequence ID" value="QDU68616.1"/>
    <property type="molecule type" value="Genomic_DNA"/>
</dbReference>
<evidence type="ECO:0000259" key="10">
    <source>
        <dbReference type="Pfam" id="PF02771"/>
    </source>
</evidence>
<dbReference type="InterPro" id="IPR009100">
    <property type="entry name" value="AcylCoA_DH/oxidase_NM_dom_sf"/>
</dbReference>
<dbReference type="Proteomes" id="UP000316921">
    <property type="component" value="Chromosome"/>
</dbReference>
<evidence type="ECO:0000256" key="7">
    <source>
        <dbReference type="RuleBase" id="RU362125"/>
    </source>
</evidence>
<dbReference type="KEGG" id="pbap:Pla133_37170"/>
<keyword evidence="6 7" id="KW-0560">Oxidoreductase</keyword>
<dbReference type="InterPro" id="IPR036250">
    <property type="entry name" value="AcylCo_DH-like_C"/>
</dbReference>
<name>A0A518BNU3_9BACT</name>
<dbReference type="GO" id="GO:0004361">
    <property type="term" value="F:glutaryl-CoA dehydrogenase activity"/>
    <property type="evidence" value="ECO:0007669"/>
    <property type="project" value="TreeGrafter"/>
</dbReference>
<keyword evidence="5" id="KW-0809">Transit peptide</keyword>
<dbReference type="Gene3D" id="1.10.540.10">
    <property type="entry name" value="Acyl-CoA dehydrogenase/oxidase, N-terminal domain"/>
    <property type="match status" value="1"/>
</dbReference>
<dbReference type="SUPFAM" id="SSF47203">
    <property type="entry name" value="Acyl-CoA dehydrogenase C-terminal domain-like"/>
    <property type="match status" value="1"/>
</dbReference>
<comment type="similarity">
    <text evidence="2 7">Belongs to the acyl-CoA dehydrogenase family.</text>
</comment>
<organism evidence="11 12">
    <name type="scientific">Engelhardtia mirabilis</name>
    <dbReference type="NCBI Taxonomy" id="2528011"/>
    <lineage>
        <taxon>Bacteria</taxon>
        <taxon>Pseudomonadati</taxon>
        <taxon>Planctomycetota</taxon>
        <taxon>Planctomycetia</taxon>
        <taxon>Planctomycetia incertae sedis</taxon>
        <taxon>Engelhardtia</taxon>
    </lineage>
</organism>
<dbReference type="InterPro" id="IPR052033">
    <property type="entry name" value="Glutaryl-CoA_DH_mitochondrial"/>
</dbReference>
<protein>
    <submittedName>
        <fullName evidence="11">Acyl-CoA dehydrogenase</fullName>
        <ecNumber evidence="11">1.3.99.-</ecNumber>
    </submittedName>
</protein>
<dbReference type="RefSeq" id="WP_145067782.1">
    <property type="nucleotide sequence ID" value="NZ_CP036287.1"/>
</dbReference>
<evidence type="ECO:0000313" key="11">
    <source>
        <dbReference type="EMBL" id="QDU68616.1"/>
    </source>
</evidence>
<dbReference type="InterPro" id="IPR006091">
    <property type="entry name" value="Acyl-CoA_Oxase/DH_mid-dom"/>
</dbReference>
<evidence type="ECO:0000313" key="12">
    <source>
        <dbReference type="Proteomes" id="UP000316921"/>
    </source>
</evidence>
<dbReference type="PANTHER" id="PTHR42807:SF1">
    <property type="entry name" value="GLUTARYL-COA DEHYDROGENASE, MITOCHONDRIAL"/>
    <property type="match status" value="1"/>
</dbReference>
<dbReference type="GO" id="GO:0033539">
    <property type="term" value="P:fatty acid beta-oxidation using acyl-CoA dehydrogenase"/>
    <property type="evidence" value="ECO:0007669"/>
    <property type="project" value="TreeGrafter"/>
</dbReference>
<gene>
    <name evidence="11" type="primary">acdA_3</name>
    <name evidence="11" type="ORF">Pla133_37170</name>
</gene>
<dbReference type="FunFam" id="1.10.540.10:FF:000002">
    <property type="entry name" value="Acyl-CoA dehydrogenase FadE19"/>
    <property type="match status" value="1"/>
</dbReference>
<proteinExistence type="inferred from homology"/>
<evidence type="ECO:0000256" key="1">
    <source>
        <dbReference type="ARBA" id="ARBA00001974"/>
    </source>
</evidence>